<dbReference type="PANTHER" id="PTHR13793">
    <property type="entry name" value="PHD FINGER PROTEINS"/>
    <property type="match status" value="1"/>
</dbReference>
<feature type="compositionally biased region" description="Basic residues" evidence="7">
    <location>
        <begin position="3121"/>
        <end position="3133"/>
    </location>
</feature>
<feature type="compositionally biased region" description="Polar residues" evidence="7">
    <location>
        <begin position="1040"/>
        <end position="1050"/>
    </location>
</feature>
<dbReference type="PROSITE" id="PS50016">
    <property type="entry name" value="ZF_PHD_2"/>
    <property type="match status" value="1"/>
</dbReference>
<feature type="compositionally biased region" description="Basic and acidic residues" evidence="7">
    <location>
        <begin position="2581"/>
        <end position="2590"/>
    </location>
</feature>
<feature type="compositionally biased region" description="Basic residues" evidence="7">
    <location>
        <begin position="1017"/>
        <end position="1032"/>
    </location>
</feature>
<dbReference type="GO" id="GO:0006357">
    <property type="term" value="P:regulation of transcription by RNA polymerase II"/>
    <property type="evidence" value="ECO:0007669"/>
    <property type="project" value="TreeGrafter"/>
</dbReference>
<feature type="domain" description="PHD-type" evidence="9">
    <location>
        <begin position="222"/>
        <end position="336"/>
    </location>
</feature>
<feature type="region of interest" description="Disordered" evidence="7">
    <location>
        <begin position="2427"/>
        <end position="2650"/>
    </location>
</feature>
<dbReference type="Pfam" id="PF10513">
    <property type="entry name" value="EPL1"/>
    <property type="match status" value="1"/>
</dbReference>
<feature type="compositionally biased region" description="Gly residues" evidence="7">
    <location>
        <begin position="2557"/>
        <end position="2566"/>
    </location>
</feature>
<dbReference type="InterPro" id="IPR019542">
    <property type="entry name" value="Enhancer_polycomb-like_N"/>
</dbReference>
<dbReference type="InterPro" id="IPR019786">
    <property type="entry name" value="Zinc_finger_PHD-type_CS"/>
</dbReference>
<feature type="compositionally biased region" description="Basic and acidic residues" evidence="7">
    <location>
        <begin position="1271"/>
        <end position="1295"/>
    </location>
</feature>
<dbReference type="InterPro" id="IPR013083">
    <property type="entry name" value="Znf_RING/FYVE/PHD"/>
</dbReference>
<accession>A0A9Q1BJQ7</accession>
<feature type="compositionally biased region" description="Basic and acidic residues" evidence="7">
    <location>
        <begin position="1206"/>
        <end position="1244"/>
    </location>
</feature>
<feature type="compositionally biased region" description="Basic and acidic residues" evidence="7">
    <location>
        <begin position="1361"/>
        <end position="1382"/>
    </location>
</feature>
<dbReference type="Pfam" id="PF13831">
    <property type="entry name" value="PHD_2"/>
    <property type="match status" value="1"/>
</dbReference>
<feature type="compositionally biased region" description="Basic residues" evidence="7">
    <location>
        <begin position="3345"/>
        <end position="3355"/>
    </location>
</feature>
<feature type="region of interest" description="Disordered" evidence="7">
    <location>
        <begin position="531"/>
        <end position="798"/>
    </location>
</feature>
<feature type="compositionally biased region" description="Basic and acidic residues" evidence="7">
    <location>
        <begin position="3009"/>
        <end position="3020"/>
    </location>
</feature>
<keyword evidence="4" id="KW-0862">Zinc</keyword>
<dbReference type="EMBL" id="JAIZAY010000015">
    <property type="protein sequence ID" value="KAJ8027908.1"/>
    <property type="molecule type" value="Genomic_DNA"/>
</dbReference>
<feature type="domain" description="PHD-type" evidence="8">
    <location>
        <begin position="170"/>
        <end position="220"/>
    </location>
</feature>
<dbReference type="InterPro" id="IPR011011">
    <property type="entry name" value="Znf_FYVE_PHD"/>
</dbReference>
<dbReference type="PROSITE" id="PS01359">
    <property type="entry name" value="ZF_PHD_1"/>
    <property type="match status" value="1"/>
</dbReference>
<dbReference type="InterPro" id="IPR001965">
    <property type="entry name" value="Znf_PHD"/>
</dbReference>
<keyword evidence="2" id="KW-0677">Repeat</keyword>
<feature type="compositionally biased region" description="Basic and acidic residues" evidence="7">
    <location>
        <begin position="783"/>
        <end position="798"/>
    </location>
</feature>
<feature type="compositionally biased region" description="Basic and acidic residues" evidence="7">
    <location>
        <begin position="1564"/>
        <end position="1576"/>
    </location>
</feature>
<dbReference type="CDD" id="cd15671">
    <property type="entry name" value="ePHD_JADE"/>
    <property type="match status" value="1"/>
</dbReference>
<evidence type="ECO:0000313" key="10">
    <source>
        <dbReference type="EMBL" id="KAJ8027908.1"/>
    </source>
</evidence>
<feature type="compositionally biased region" description="Polar residues" evidence="7">
    <location>
        <begin position="2851"/>
        <end position="2873"/>
    </location>
</feature>
<dbReference type="SMART" id="SM00249">
    <property type="entry name" value="PHD"/>
    <property type="match status" value="2"/>
</dbReference>
<evidence type="ECO:0000259" key="8">
    <source>
        <dbReference type="PROSITE" id="PS50016"/>
    </source>
</evidence>
<feature type="compositionally biased region" description="Basic and acidic residues" evidence="7">
    <location>
        <begin position="632"/>
        <end position="687"/>
    </location>
</feature>
<comment type="similarity">
    <text evidence="5">Belongs to the JADE family.</text>
</comment>
<feature type="compositionally biased region" description="Basic residues" evidence="7">
    <location>
        <begin position="2746"/>
        <end position="2767"/>
    </location>
</feature>
<feature type="compositionally biased region" description="Basic and acidic residues" evidence="7">
    <location>
        <begin position="2768"/>
        <end position="2783"/>
    </location>
</feature>
<feature type="compositionally biased region" description="Basic and acidic residues" evidence="7">
    <location>
        <begin position="1748"/>
        <end position="1760"/>
    </location>
</feature>
<feature type="compositionally biased region" description="Polar residues" evidence="7">
    <location>
        <begin position="3359"/>
        <end position="3379"/>
    </location>
</feature>
<dbReference type="Proteomes" id="UP001152320">
    <property type="component" value="Chromosome 15"/>
</dbReference>
<feature type="compositionally biased region" description="Basic and acidic residues" evidence="7">
    <location>
        <begin position="699"/>
        <end position="721"/>
    </location>
</feature>
<feature type="compositionally biased region" description="Basic and acidic residues" evidence="7">
    <location>
        <begin position="2904"/>
        <end position="2918"/>
    </location>
</feature>
<keyword evidence="11" id="KW-1185">Reference proteome</keyword>
<feature type="compositionally biased region" description="Basic and acidic residues" evidence="7">
    <location>
        <begin position="997"/>
        <end position="1016"/>
    </location>
</feature>
<feature type="compositionally biased region" description="Basic and acidic residues" evidence="7">
    <location>
        <begin position="2678"/>
        <end position="2692"/>
    </location>
</feature>
<feature type="region of interest" description="Disordered" evidence="7">
    <location>
        <begin position="958"/>
        <end position="1397"/>
    </location>
</feature>
<dbReference type="PROSITE" id="PS51805">
    <property type="entry name" value="EPHD"/>
    <property type="match status" value="1"/>
</dbReference>
<evidence type="ECO:0000256" key="7">
    <source>
        <dbReference type="SAM" id="MobiDB-lite"/>
    </source>
</evidence>
<feature type="region of interest" description="Disordered" evidence="7">
    <location>
        <begin position="1628"/>
        <end position="1763"/>
    </location>
</feature>
<feature type="compositionally biased region" description="Basic and acidic residues" evidence="7">
    <location>
        <begin position="1628"/>
        <end position="1642"/>
    </location>
</feature>
<feature type="compositionally biased region" description="Polar residues" evidence="7">
    <location>
        <begin position="2882"/>
        <end position="2893"/>
    </location>
</feature>
<proteinExistence type="inferred from homology"/>
<feature type="compositionally biased region" description="Basic and acidic residues" evidence="7">
    <location>
        <begin position="1072"/>
        <end position="1096"/>
    </location>
</feature>
<feature type="compositionally biased region" description="Polar residues" evidence="7">
    <location>
        <begin position="2943"/>
        <end position="2952"/>
    </location>
</feature>
<feature type="region of interest" description="Disordered" evidence="7">
    <location>
        <begin position="1418"/>
        <end position="1599"/>
    </location>
</feature>
<evidence type="ECO:0000256" key="3">
    <source>
        <dbReference type="ARBA" id="ARBA00022771"/>
    </source>
</evidence>
<feature type="compositionally biased region" description="Low complexity" evidence="7">
    <location>
        <begin position="3214"/>
        <end position="3223"/>
    </location>
</feature>
<feature type="compositionally biased region" description="Polar residues" evidence="7">
    <location>
        <begin position="1836"/>
        <end position="1849"/>
    </location>
</feature>
<evidence type="ECO:0000259" key="9">
    <source>
        <dbReference type="PROSITE" id="PS51805"/>
    </source>
</evidence>
<dbReference type="SUPFAM" id="SSF57903">
    <property type="entry name" value="FYVE/PHD zinc finger"/>
    <property type="match status" value="1"/>
</dbReference>
<feature type="compositionally biased region" description="Basic residues" evidence="7">
    <location>
        <begin position="555"/>
        <end position="568"/>
    </location>
</feature>
<feature type="compositionally biased region" description="Basic and acidic residues" evidence="7">
    <location>
        <begin position="3064"/>
        <end position="3076"/>
    </location>
</feature>
<feature type="compositionally biased region" description="Polar residues" evidence="7">
    <location>
        <begin position="1349"/>
        <end position="1359"/>
    </location>
</feature>
<keyword evidence="3 6" id="KW-0863">Zinc-finger</keyword>
<dbReference type="GO" id="GO:0008270">
    <property type="term" value="F:zinc ion binding"/>
    <property type="evidence" value="ECO:0007669"/>
    <property type="project" value="UniProtKB-KW"/>
</dbReference>
<feature type="compositionally biased region" description="Polar residues" evidence="7">
    <location>
        <begin position="1877"/>
        <end position="1891"/>
    </location>
</feature>
<dbReference type="OrthoDB" id="20839at2759"/>
<name>A0A9Q1BJQ7_HOLLE</name>
<evidence type="ECO:0000256" key="5">
    <source>
        <dbReference type="ARBA" id="ARBA00038371"/>
    </source>
</evidence>
<feature type="region of interest" description="Disordered" evidence="7">
    <location>
        <begin position="2662"/>
        <end position="3105"/>
    </location>
</feature>
<dbReference type="Gene3D" id="3.30.40.10">
    <property type="entry name" value="Zinc/RING finger domain, C3HC4 (zinc finger)"/>
    <property type="match status" value="2"/>
</dbReference>
<feature type="compositionally biased region" description="Polar residues" evidence="7">
    <location>
        <begin position="620"/>
        <end position="629"/>
    </location>
</feature>
<dbReference type="FunFam" id="3.30.40.10:FF:000004">
    <property type="entry name" value="Jade family PHD finger 2"/>
    <property type="match status" value="1"/>
</dbReference>
<feature type="compositionally biased region" description="Basic and acidic residues" evidence="7">
    <location>
        <begin position="2429"/>
        <end position="2454"/>
    </location>
</feature>
<feature type="compositionally biased region" description="Basic and acidic residues" evidence="7">
    <location>
        <begin position="1304"/>
        <end position="1322"/>
    </location>
</feature>
<feature type="region of interest" description="Disordered" evidence="7">
    <location>
        <begin position="3119"/>
        <end position="3147"/>
    </location>
</feature>
<dbReference type="PANTHER" id="PTHR13793:SF160">
    <property type="entry name" value="PHD FINGER PROTEIN RHINOCEROS"/>
    <property type="match status" value="1"/>
</dbReference>
<dbReference type="InterPro" id="IPR019787">
    <property type="entry name" value="Znf_PHD-finger"/>
</dbReference>
<feature type="compositionally biased region" description="Low complexity" evidence="7">
    <location>
        <begin position="2525"/>
        <end position="2535"/>
    </location>
</feature>
<reference evidence="10" key="1">
    <citation type="submission" date="2021-10" db="EMBL/GenBank/DDBJ databases">
        <title>Tropical sea cucumber genome reveals ecological adaptation and Cuvierian tubules defense mechanism.</title>
        <authorList>
            <person name="Chen T."/>
        </authorList>
    </citation>
    <scope>NUCLEOTIDE SEQUENCE</scope>
    <source>
        <strain evidence="10">Nanhai2018</strain>
        <tissue evidence="10">Muscle</tissue>
    </source>
</reference>
<feature type="region of interest" description="Disordered" evidence="7">
    <location>
        <begin position="3181"/>
        <end position="3293"/>
    </location>
</feature>
<evidence type="ECO:0000256" key="1">
    <source>
        <dbReference type="ARBA" id="ARBA00022723"/>
    </source>
</evidence>
<evidence type="ECO:0000256" key="2">
    <source>
        <dbReference type="ARBA" id="ARBA00022737"/>
    </source>
</evidence>
<sequence>MFHSSSSSQPAEVFRKDLISAMKLPDSHQLQPEEYWVIQDQWKQEWEKGVQVPVDDTAINEPQFFEVLMQDSGTFELPDKFIKCYSGSEEQMKQAEERQRQIEATCQYDLDEVDIQWLHIINREREDMGESPIDELTMEKIIEQCEIQCQKNIEHALQTEEGLGIEYDEDICCAVCRAPDSEEDNEMVFCDKCDICVHQACYGVVKIPEGSWMCRVCALGLQPECMLCGKKGGAMKSTRSGTKWAHVNCALWVPEVSIGDVERMEPITNIFQIPASRWALICNLCRERTGACIQCSVKTCKTAYHVTCAVEHNLEMEQQLDENKDVKFRSYCLKHTNLRKSPNSDGTVKPSPRKKSEEEKANARALRIQKVTEEFQKFVKMKEVAASLNFKDDLEVVDLIFEYWKLKRKSGFNKPLLSFPREDDKDKNSEEYNLHARMKMFVHLRQDLERVRNLCYMVQRREKLSRDMLRLRENLFKKQCEFFNGNISRMTEEEVDWAARAGEISARVPFPMSEDVILNKWLSIPSDGPKLMLDDEDDSASEEDSDLEMEAKKERDKKKREKAAARKKKEAEATARLKEKLAQVKGPVSSNTRGVKHRRVSSMDGKIIYEDEVRSRKGGTPNSYVSDASSVIKEEGESEKSDSVEPERENRLKGDSAEVKTSESESPERNNIDEKKTEKNKGNENRSQKSKTKNPVKGVKSENFKERPISKNKQENREDFKKHRKKDKVNSIHNHKLDMKSPPAKRKSIENKDKDSKHSINKKDRKNLKDPKQRNSLGRHKSPVLERSSEKNHIKQEEKLHFLGRGLEVKEEWTYWQTSEQRKLQSEKEVRHDEDKNAAEFLLQEVMDDKDLTPMTPFEDGNAKPVIDDFIERHTEDQSAADFLAKEIFDEKISNQDIKDKFTPLVGLLEKEQELIAAERLLNGLDDEKIVDWKCTDLLNSKSEKIIETSLDVEIRRESLEDKPEDLLPVENVKVTKSKDSKGVASSDAIKHSKGKVRTEKKESHHPERTQKDVLKKNHRKSDSHKEKKKSKTGKDHSVSSEGTSVTSHVSNKKESISGKDLAQSESARQNGRCEKLERDTIVEKKEELDKSEKANHVKMKKGKEKHQKEKRLEGGASREKVKEKVSENQEKDLKCPREECNKKMEKSSKKTSHSGHEKENKSQKGSVDKRRRESKDEVRHAKKDKHAKEKEAKSNMPKPTKHRREKAEKEKKAEKEAESGKEPKPSRLEGIEKTASEKTPRAVEKKKKERNSSKESLSPVTPLVLNDSSSVEKLERSEKQKHVKSKRDDVDRQSNRTKQIVTETRKTKEMPLLPVEKRRDSGQNPKLTKHNTCEQKNSLTKKDRKQSISKPADSQLNGEESFKEPRSNNDKRTKLTHKETNGNEGMPSLVSQVEDVPSDDCKLSIFDVQGIDDAYHEDKSVDTNNSASIFDWDPSEQLFEPERRRSSRRASSVSSERSSQADAESTDDSEGAVIRKSKRRKKESSAESVSLTDTVHKGAAKQMLELRRLSRRRGSLSSDRSSLADSTDDSEEVLSNTSLKSAQKTSTPLSVHSTKPAKSVEMPVRKESVEKSRNEMKKKKPSSSMTVSSGKFGKDATSKYDVGKRVVPDSRIVSRDNCTDQKITEDCQTAKEKDVSVEECKAVSSKHAPVSERRKSSSCKSAVAEVTKKYPPSQRISKNRRASLDRGEGHSQGATEENKKRDSHETFIDTFNGNVPASSVRLDKNAAKKRSVAKLRASSERVSSVKSRKEELEGKKYDEVSSECPNLVPQVSLEAPQQAQQLSNSQFIPQVPPELPQQTQSFGSSQLIPHLPPEVPQLTTPLGNSEFIPQGPPELSQQNQPLGSTQLIPQMPSELPLQTTPLSSSQLSPQVPLEVPQQTTLSSTQLSPQVPSERHQQIAPLGSSQLIPQIAPEVPQQTPPLGSSQLVPQLAAQVSQPQEASRVGSPQMIPQLTPEVSVERPMLDGSHFIPQLPGQAPHETPNVGSPKGIPQLTAEVSHGMPRVQSPQLIPQLAPQVPPEISHSPSLVPPGMFPMNDSWIGQKTSLEKMEDLLETSGIDSFTPQREQLAVQVTKAEELFNFPSQPLGEAKSTRATELFDVPHNSYAYKGVPSIPSSVVNRRSSSRLQASLSKNVEVPQGMIPKRGLQTSSELKPPMLDILSSDFSELPLELNAMTPSSDPRKTGNIQTLLTSVPGLSDKKETAFVGDIVRDSFEPLEKSIEMEPLSDLKADLLSSQPGPLSWRSQDDVTCPAKLPVNKDFNKGIRRRSVPVATPEKSEPMTVPRNLRRNSSVIADRQYQNQLNFPVHEMALFNHLRPTDGGVPGSPWEPPRMVNTQSVLDNYTMSEKMNVSGDKLFRMSNRHIQSRSDPPSSKQEGSWREILDNMPSDSGQFGWNPSDLPEFITPIAPPIVPPFSGIISNNVSFVPEPQKTEKSFPEDKAPAKEDVEMAKEKEVQQTSDKSSAPLNSENGVYFHKKLSLSLNQRRREERCKTRDSQDSLTQENPKLSHVDVLSSTDHSKVNICKSVTSSDTTDVSNDPKGKVDESVSPPGGKDNGKQGSGDSGGQGNELSDIPSSPASNSMKKDEKERGRFSRRLRERKKASDSETDVDVQQSKSKEKRKVDENRNLTDKPLEDAIDVEPTGTQADIPKDPLVTKKLSIGIEEKVLPKPSDPLAMAKKSSEITSVKDGKQESVHSLSSHPKRVSDKQVLSPRKEDSSSRSLGKRHLLTNEFNKHIRGSPMKPGRDGRKKISPPAKKRTSGRRSKRQKTARDGKEKSSEGDKSKGGVFDFTSDEDMDEPMPVKLSKSQSPRVLNSDGQHEATDVTSLVKQADVTAMPTLEQERSDAVHGDSFVSTSPQILPDSQGNPQNTLTKTEVSERSEIQPLTVNSNSSEINPIKKRWLSSGKERRNVSEREEGGKRLASASEDGSSKKSVVTSGKEKVTNLTMDTSLGQSEGEHQDGERRRSLRVKTKEKEALALSLEKAKEDEGPVNERRASLRARKKDVPATNLDRESGDQKESSPHISTCPSKSEETLVSLAESKDDLVPLPLSDKGEQDVVENSSTLRKEDENSKECLKEGIGAQSQSQESDVAGEGSESSCHSDLRIEGADGRLVIKNWGKFSQKRKKKKKKKRSPLKEGYSTGSHTSNVLEEGSSFCIKEASDGPKNGIRLKITTIDRYFKPLNKSTQSEEKDQEQGSENLNGEPAQTPIKLRISKSLLSPSYKSPKRKHSKLESGSASQQPACPEETAKGTTVLTKDDKPQPMDVDVFEFDSHSSAAADEIPKTNISTPKPTLQLNCAEELNQSTASTVISPFDSPSPKASVTEKRELCYVSFSESDHSSDGEKPRRKRRRKNKEKKVPSNSDPNSISDTLQFLTSEIT</sequence>
<comment type="caution">
    <text evidence="10">The sequence shown here is derived from an EMBL/GenBank/DDBJ whole genome shotgun (WGS) entry which is preliminary data.</text>
</comment>
<dbReference type="FunFam" id="3.30.40.10:FF:000030">
    <property type="entry name" value="Protein Jade-1 isoform 1"/>
    <property type="match status" value="1"/>
</dbReference>
<feature type="compositionally biased region" description="Basic and acidic residues" evidence="7">
    <location>
        <begin position="1697"/>
        <end position="1708"/>
    </location>
</feature>
<feature type="compositionally biased region" description="Basic and acidic residues" evidence="7">
    <location>
        <begin position="1107"/>
        <end position="1180"/>
    </location>
</feature>
<feature type="compositionally biased region" description="Basic and acidic residues" evidence="7">
    <location>
        <begin position="569"/>
        <end position="582"/>
    </location>
</feature>
<feature type="compositionally biased region" description="Low complexity" evidence="7">
    <location>
        <begin position="1516"/>
        <end position="1526"/>
    </location>
</feature>
<evidence type="ECO:0000313" key="11">
    <source>
        <dbReference type="Proteomes" id="UP001152320"/>
    </source>
</evidence>
<evidence type="ECO:0000256" key="6">
    <source>
        <dbReference type="PROSITE-ProRule" id="PRU00146"/>
    </source>
</evidence>
<feature type="compositionally biased region" description="Basic and acidic residues" evidence="7">
    <location>
        <begin position="747"/>
        <end position="773"/>
    </location>
</feature>
<protein>
    <submittedName>
        <fullName evidence="10">Protein Jade-3</fullName>
    </submittedName>
</protein>
<feature type="compositionally biased region" description="Basic and acidic residues" evidence="7">
    <location>
        <begin position="2619"/>
        <end position="2633"/>
    </location>
</feature>
<feature type="compositionally biased region" description="Basic and acidic residues" evidence="7">
    <location>
        <begin position="3335"/>
        <end position="3344"/>
    </location>
</feature>
<feature type="compositionally biased region" description="Low complexity" evidence="7">
    <location>
        <begin position="1853"/>
        <end position="1875"/>
    </location>
</feature>
<feature type="compositionally biased region" description="Polar residues" evidence="7">
    <location>
        <begin position="2804"/>
        <end position="2815"/>
    </location>
</feature>
<feature type="compositionally biased region" description="Polar residues" evidence="7">
    <location>
        <begin position="2455"/>
        <end position="2469"/>
    </location>
</feature>
<feature type="compositionally biased region" description="Basic residues" evidence="7">
    <location>
        <begin position="1097"/>
        <end position="1106"/>
    </location>
</feature>
<keyword evidence="1" id="KW-0479">Metal-binding</keyword>
<feature type="compositionally biased region" description="Acidic residues" evidence="7">
    <location>
        <begin position="534"/>
        <end position="548"/>
    </location>
</feature>
<feature type="region of interest" description="Disordered" evidence="7">
    <location>
        <begin position="339"/>
        <end position="362"/>
    </location>
</feature>
<feature type="compositionally biased region" description="Polar residues" evidence="7">
    <location>
        <begin position="1534"/>
        <end position="1554"/>
    </location>
</feature>
<dbReference type="CDD" id="cd15573">
    <property type="entry name" value="PHD_JADE"/>
    <property type="match status" value="1"/>
</dbReference>
<gene>
    <name evidence="10" type="ORF">HOLleu_29998</name>
</gene>
<feature type="region of interest" description="Disordered" evidence="7">
    <location>
        <begin position="3330"/>
        <end position="3379"/>
    </location>
</feature>
<feature type="compositionally biased region" description="Low complexity" evidence="7">
    <location>
        <begin position="1450"/>
        <end position="1459"/>
    </location>
</feature>
<dbReference type="InterPro" id="IPR034732">
    <property type="entry name" value="EPHD"/>
</dbReference>
<feature type="compositionally biased region" description="Basic and acidic residues" evidence="7">
    <location>
        <begin position="2954"/>
        <end position="2995"/>
    </location>
</feature>
<feature type="compositionally biased region" description="Basic and acidic residues" evidence="7">
    <location>
        <begin position="2484"/>
        <end position="2496"/>
    </location>
</feature>
<feature type="compositionally biased region" description="Polar residues" evidence="7">
    <location>
        <begin position="3284"/>
        <end position="3293"/>
    </location>
</feature>
<dbReference type="GO" id="GO:0000123">
    <property type="term" value="C:histone acetyltransferase complex"/>
    <property type="evidence" value="ECO:0007669"/>
    <property type="project" value="TreeGrafter"/>
</dbReference>
<feature type="region of interest" description="Disordered" evidence="7">
    <location>
        <begin position="1823"/>
        <end position="1899"/>
    </location>
</feature>
<organism evidence="10 11">
    <name type="scientific">Holothuria leucospilota</name>
    <name type="common">Black long sea cucumber</name>
    <name type="synonym">Mertensiothuria leucospilota</name>
    <dbReference type="NCBI Taxonomy" id="206669"/>
    <lineage>
        <taxon>Eukaryota</taxon>
        <taxon>Metazoa</taxon>
        <taxon>Echinodermata</taxon>
        <taxon>Eleutherozoa</taxon>
        <taxon>Echinozoa</taxon>
        <taxon>Holothuroidea</taxon>
        <taxon>Aspidochirotacea</taxon>
        <taxon>Aspidochirotida</taxon>
        <taxon>Holothuriidae</taxon>
        <taxon>Holothuria</taxon>
    </lineage>
</organism>
<dbReference type="InterPro" id="IPR050701">
    <property type="entry name" value="Histone_Mod_Regulator"/>
</dbReference>
<dbReference type="Pfam" id="PF13832">
    <property type="entry name" value="zf-HC5HC2H_2"/>
    <property type="match status" value="1"/>
</dbReference>
<evidence type="ECO:0000256" key="4">
    <source>
        <dbReference type="ARBA" id="ARBA00022833"/>
    </source>
</evidence>